<dbReference type="RefSeq" id="WP_132079919.1">
    <property type="nucleotide sequence ID" value="NZ_SLVU01000023.1"/>
</dbReference>
<sequence>MLPRLSKRSPRIRFLCQPSDLGVIAEPRPAKTVLPEWYRKIAPIDLEHVGACNSGITIKRCMPFLDALSTGWILPLAAVVRLEIRDEGKTVDSGWEFDRTMVSNHSPQQITGHPSTPRPPLKFHNYWAIRTPPGWSCLFVPPLNRPNGVFEAVAGIVDTDTYSAHIHFPFFPIGPVGVHVIEKGTPLVQVFPFRRSDAAIGSEVRAETEEEAGERERVYRNTIAGTGWYRKFARAKR</sequence>
<comment type="caution">
    <text evidence="1">The sequence shown here is derived from an EMBL/GenBank/DDBJ whole genome shotgun (WGS) entry which is preliminary data.</text>
</comment>
<dbReference type="AlphaFoldDB" id="A0A4R2BB74"/>
<evidence type="ECO:0000313" key="1">
    <source>
        <dbReference type="EMBL" id="TCN22769.1"/>
    </source>
</evidence>
<proteinExistence type="predicted"/>
<dbReference type="Pfam" id="PF19541">
    <property type="entry name" value="DUF6065"/>
    <property type="match status" value="1"/>
</dbReference>
<evidence type="ECO:0000313" key="2">
    <source>
        <dbReference type="Proteomes" id="UP000295043"/>
    </source>
</evidence>
<reference evidence="1 2" key="1">
    <citation type="submission" date="2019-03" db="EMBL/GenBank/DDBJ databases">
        <title>Genomic Encyclopedia of Type Strains, Phase IV (KMG-V): Genome sequencing to study the core and pangenomes of soil and plant-associated prokaryotes.</title>
        <authorList>
            <person name="Whitman W."/>
        </authorList>
    </citation>
    <scope>NUCLEOTIDE SEQUENCE [LARGE SCALE GENOMIC DNA]</scope>
    <source>
        <strain evidence="1 2">23C40</strain>
    </source>
</reference>
<name>A0A4R2BB74_9HYPH</name>
<organism evidence="1 2">
    <name type="scientific">Sinorhizobium americanum</name>
    <dbReference type="NCBI Taxonomy" id="194963"/>
    <lineage>
        <taxon>Bacteria</taxon>
        <taxon>Pseudomonadati</taxon>
        <taxon>Pseudomonadota</taxon>
        <taxon>Alphaproteobacteria</taxon>
        <taxon>Hyphomicrobiales</taxon>
        <taxon>Rhizobiaceae</taxon>
        <taxon>Sinorhizobium/Ensifer group</taxon>
        <taxon>Sinorhizobium</taxon>
    </lineage>
</organism>
<dbReference type="Proteomes" id="UP000295043">
    <property type="component" value="Unassembled WGS sequence"/>
</dbReference>
<accession>A0A4R2BB74</accession>
<protein>
    <submittedName>
        <fullName evidence="1">Uncharacterized protein</fullName>
    </submittedName>
</protein>
<dbReference type="InterPro" id="IPR045709">
    <property type="entry name" value="DUF6065"/>
</dbReference>
<dbReference type="EMBL" id="SLVU01000023">
    <property type="protein sequence ID" value="TCN22769.1"/>
    <property type="molecule type" value="Genomic_DNA"/>
</dbReference>
<gene>
    <name evidence="1" type="ORF">EV184_12314</name>
</gene>